<evidence type="ECO:0000313" key="1">
    <source>
        <dbReference type="EMBL" id="CUQ01116.1"/>
    </source>
</evidence>
<reference evidence="1 2" key="1">
    <citation type="submission" date="2015-09" db="EMBL/GenBank/DDBJ databases">
        <authorList>
            <consortium name="Pathogen Informatics"/>
        </authorList>
    </citation>
    <scope>NUCLEOTIDE SEQUENCE [LARGE SCALE GENOMIC DNA]</scope>
    <source>
        <strain evidence="1 2">2789STDY5834939</strain>
    </source>
</reference>
<organism evidence="1 2">
    <name type="scientific">Anaerotruncus colihominis</name>
    <dbReference type="NCBI Taxonomy" id="169435"/>
    <lineage>
        <taxon>Bacteria</taxon>
        <taxon>Bacillati</taxon>
        <taxon>Bacillota</taxon>
        <taxon>Clostridia</taxon>
        <taxon>Eubacteriales</taxon>
        <taxon>Oscillospiraceae</taxon>
        <taxon>Anaerotruncus</taxon>
    </lineage>
</organism>
<dbReference type="RefSeq" id="WP_070097983.1">
    <property type="nucleotide sequence ID" value="NZ_CABIWA010000004.1"/>
</dbReference>
<proteinExistence type="predicted"/>
<gene>
    <name evidence="1" type="ORF">ERS852551_02744</name>
</gene>
<dbReference type="AlphaFoldDB" id="A0A174SWF5"/>
<dbReference type="Proteomes" id="UP000095765">
    <property type="component" value="Unassembled WGS sequence"/>
</dbReference>
<evidence type="ECO:0000313" key="2">
    <source>
        <dbReference type="Proteomes" id="UP000095765"/>
    </source>
</evidence>
<accession>A0A174SWF5</accession>
<protein>
    <submittedName>
        <fullName evidence="1">Uncharacterized protein</fullName>
    </submittedName>
</protein>
<sequence>MTKTMSIAGTILEQLGGNKFIAMTGASHFVSDGNTLRMTLPKNGSKANRLYITLDEGTDTYTMHFFRYTAPRMNTKTFTFTSEKVKEIYETSGVYFDQLQPIFTSVTGFYTHL</sequence>
<name>A0A174SWF5_9FIRM</name>
<dbReference type="EMBL" id="CZBE01000021">
    <property type="protein sequence ID" value="CUQ01116.1"/>
    <property type="molecule type" value="Genomic_DNA"/>
</dbReference>